<evidence type="ECO:0000313" key="2">
    <source>
        <dbReference type="EMBL" id="WNZ28105.1"/>
    </source>
</evidence>
<gene>
    <name evidence="2" type="primary">merF</name>
    <name evidence="2" type="ORF">HJG54_34970</name>
</gene>
<dbReference type="Gene3D" id="1.10.287.910">
    <property type="entry name" value="bacterial mercury transporter, merf"/>
    <property type="match status" value="1"/>
</dbReference>
<dbReference type="GO" id="GO:0016020">
    <property type="term" value="C:membrane"/>
    <property type="evidence" value="ECO:0007669"/>
    <property type="project" value="InterPro"/>
</dbReference>
<protein>
    <submittedName>
        <fullName evidence="2">Mercury resistance system transport protein MerF</fullName>
    </submittedName>
</protein>
<sequence length="72" mass="7858">MKPKTALIASLTGTAIIALCCFTPILVIGLGVIGLSTWIGYLDYVLLPALGAMIGLSILSYWRYRRHCQCKN</sequence>
<feature type="transmembrane region" description="Helical" evidence="1">
    <location>
        <begin position="7"/>
        <end position="35"/>
    </location>
</feature>
<feature type="transmembrane region" description="Helical" evidence="1">
    <location>
        <begin position="41"/>
        <end position="62"/>
    </location>
</feature>
<dbReference type="InterPro" id="IPR021091">
    <property type="entry name" value="Mercury_ion_transport_MerF"/>
</dbReference>
<dbReference type="AlphaFoldDB" id="A0AA96WN09"/>
<dbReference type="NCBIfam" id="NF033565">
    <property type="entry name" value="trans_MerF"/>
    <property type="match status" value="1"/>
</dbReference>
<keyword evidence="2" id="KW-0614">Plasmid</keyword>
<accession>A0AA96WN09</accession>
<dbReference type="EMBL" id="CP053588">
    <property type="protein sequence ID" value="WNZ28105.1"/>
    <property type="molecule type" value="Genomic_DNA"/>
</dbReference>
<geneLocation type="plasmid" evidence="2">
    <name>p1</name>
</geneLocation>
<proteinExistence type="predicted"/>
<organism evidence="2">
    <name type="scientific">Leptolyngbya sp. NK1-12</name>
    <dbReference type="NCBI Taxonomy" id="2547451"/>
    <lineage>
        <taxon>Bacteria</taxon>
        <taxon>Bacillati</taxon>
        <taxon>Cyanobacteriota</taxon>
        <taxon>Cyanophyceae</taxon>
        <taxon>Leptolyngbyales</taxon>
        <taxon>Leptolyngbyaceae</taxon>
        <taxon>Leptolyngbya group</taxon>
        <taxon>Leptolyngbya</taxon>
    </lineage>
</organism>
<dbReference type="RefSeq" id="WP_316437137.1">
    <property type="nucleotide sequence ID" value="NZ_CP053588.1"/>
</dbReference>
<name>A0AA96WN09_9CYAN</name>
<keyword evidence="1" id="KW-0472">Membrane</keyword>
<keyword evidence="1" id="KW-1133">Transmembrane helix</keyword>
<evidence type="ECO:0000256" key="1">
    <source>
        <dbReference type="SAM" id="Phobius"/>
    </source>
</evidence>
<dbReference type="Pfam" id="PF11431">
    <property type="entry name" value="Transport_MerF"/>
    <property type="match status" value="1"/>
</dbReference>
<reference evidence="2" key="1">
    <citation type="submission" date="2020-05" db="EMBL/GenBank/DDBJ databases">
        <authorList>
            <person name="Zhu T."/>
            <person name="Keshari N."/>
            <person name="Lu X."/>
        </authorList>
    </citation>
    <scope>NUCLEOTIDE SEQUENCE</scope>
    <source>
        <strain evidence="2">NK1-12</strain>
        <plasmid evidence="2">p1</plasmid>
    </source>
</reference>
<keyword evidence="1" id="KW-0812">Transmembrane</keyword>